<dbReference type="Proteomes" id="UP000824366">
    <property type="component" value="Chromosome"/>
</dbReference>
<accession>A0ABN6D1D1</accession>
<dbReference type="PRINTS" id="PR00081">
    <property type="entry name" value="GDHRDH"/>
</dbReference>
<protein>
    <submittedName>
        <fullName evidence="3">Glucose 1-dehydrogenase 1</fullName>
    </submittedName>
</protein>
<name>A0ABN6D1D1_9BURK</name>
<gene>
    <name evidence="3" type="ORF">MIZ03_0568</name>
</gene>
<organism evidence="3 4">
    <name type="scientific">Rhodoferax lithotrophicus</name>
    <dbReference type="NCBI Taxonomy" id="2798804"/>
    <lineage>
        <taxon>Bacteria</taxon>
        <taxon>Pseudomonadati</taxon>
        <taxon>Pseudomonadota</taxon>
        <taxon>Betaproteobacteria</taxon>
        <taxon>Burkholderiales</taxon>
        <taxon>Comamonadaceae</taxon>
        <taxon>Rhodoferax</taxon>
    </lineage>
</organism>
<dbReference type="InterPro" id="IPR002347">
    <property type="entry name" value="SDR_fam"/>
</dbReference>
<comment type="similarity">
    <text evidence="1">Belongs to the short-chain dehydrogenases/reductases (SDR) family.</text>
</comment>
<dbReference type="PANTHER" id="PTHR43639">
    <property type="entry name" value="OXIDOREDUCTASE, SHORT-CHAIN DEHYDROGENASE/REDUCTASE FAMILY (AFU_ORTHOLOGUE AFUA_5G02870)"/>
    <property type="match status" value="1"/>
</dbReference>
<evidence type="ECO:0000256" key="1">
    <source>
        <dbReference type="ARBA" id="ARBA00006484"/>
    </source>
</evidence>
<sequence>MSSPTAPPNSSANAAWPQQPTVLVTGAAKRLGREIALTLAKAGWRVAVHYRDSVEDARKTVADCARLSGTSASFRANLGNETAVRNLLPSVIDKMGHVDAIVNSASTFEHDTPQTFSFAAMEKHLRANAGAAILLSQALHDHLTSRDAKGAVVNLLDQKLWNPNPDFVSYTLSKAALESANTMLALALAPRVRVVGVAPGLTLTSHMLTPEKFESLHKLSPLGHSSTPADVAATVAFALSNQSITGTTLLVDGGQHLMKFERDFSLL</sequence>
<dbReference type="PANTHER" id="PTHR43639:SF1">
    <property type="entry name" value="SHORT-CHAIN DEHYDROGENASE_REDUCTASE FAMILY PROTEIN"/>
    <property type="match status" value="1"/>
</dbReference>
<dbReference type="RefSeq" id="WP_223907798.1">
    <property type="nucleotide sequence ID" value="NZ_AP024238.1"/>
</dbReference>
<keyword evidence="2" id="KW-0560">Oxidoreductase</keyword>
<dbReference type="EMBL" id="AP024238">
    <property type="protein sequence ID" value="BCO25689.1"/>
    <property type="molecule type" value="Genomic_DNA"/>
</dbReference>
<evidence type="ECO:0000313" key="3">
    <source>
        <dbReference type="EMBL" id="BCO25689.1"/>
    </source>
</evidence>
<evidence type="ECO:0000256" key="2">
    <source>
        <dbReference type="ARBA" id="ARBA00023002"/>
    </source>
</evidence>
<keyword evidence="4" id="KW-1185">Reference proteome</keyword>
<proteinExistence type="inferred from homology"/>
<dbReference type="NCBIfam" id="NF006597">
    <property type="entry name" value="PRK09134.1"/>
    <property type="match status" value="1"/>
</dbReference>
<reference evidence="3 4" key="1">
    <citation type="journal article" date="2021" name="Microbiol. Spectr.">
        <title>A Single Bacterium Capable of Oxidation and Reduction of Iron at Circumneutral pH.</title>
        <authorList>
            <person name="Kato S."/>
            <person name="Ohkuma M."/>
        </authorList>
    </citation>
    <scope>NUCLEOTIDE SEQUENCE [LARGE SCALE GENOMIC DNA]</scope>
    <source>
        <strain evidence="3 4">MIZ03</strain>
    </source>
</reference>
<dbReference type="Pfam" id="PF13561">
    <property type="entry name" value="adh_short_C2"/>
    <property type="match status" value="1"/>
</dbReference>
<dbReference type="Gene3D" id="3.40.50.720">
    <property type="entry name" value="NAD(P)-binding Rossmann-like Domain"/>
    <property type="match status" value="1"/>
</dbReference>
<dbReference type="SUPFAM" id="SSF51735">
    <property type="entry name" value="NAD(P)-binding Rossmann-fold domains"/>
    <property type="match status" value="1"/>
</dbReference>
<dbReference type="InterPro" id="IPR036291">
    <property type="entry name" value="NAD(P)-bd_dom_sf"/>
</dbReference>
<evidence type="ECO:0000313" key="4">
    <source>
        <dbReference type="Proteomes" id="UP000824366"/>
    </source>
</evidence>